<dbReference type="Pfam" id="PF02452">
    <property type="entry name" value="PemK_toxin"/>
    <property type="match status" value="1"/>
</dbReference>
<reference evidence="1 2" key="1">
    <citation type="submission" date="2016-06" db="EMBL/GenBank/DDBJ databases">
        <title>Genome sequence of Tepidimonas fonticaldi PL17.</title>
        <authorList>
            <person name="Pinnaka A.K."/>
        </authorList>
    </citation>
    <scope>NUCLEOTIDE SEQUENCE [LARGE SCALE GENOMIC DNA]</scope>
    <source>
        <strain evidence="1 2">PL17</strain>
    </source>
</reference>
<dbReference type="SUPFAM" id="SSF50118">
    <property type="entry name" value="Cell growth inhibitor/plasmid maintenance toxic component"/>
    <property type="match status" value="1"/>
</dbReference>
<dbReference type="InterPro" id="IPR003477">
    <property type="entry name" value="PemK-like"/>
</dbReference>
<dbReference type="STRING" id="1101373.A9O67_07050"/>
<organism evidence="1 2">
    <name type="scientific">Tepidimonas fonticaldi</name>
    <dbReference type="NCBI Taxonomy" id="1101373"/>
    <lineage>
        <taxon>Bacteria</taxon>
        <taxon>Pseudomonadati</taxon>
        <taxon>Pseudomonadota</taxon>
        <taxon>Betaproteobacteria</taxon>
        <taxon>Burkholderiales</taxon>
        <taxon>Tepidimonas</taxon>
    </lineage>
</organism>
<dbReference type="InterPro" id="IPR011067">
    <property type="entry name" value="Plasmid_toxin/cell-grow_inhib"/>
</dbReference>
<sequence length="119" mass="13009">MKRPGQVALLRLAQTDLTPGKLRPVLLLRRASSRFDDWLVCMVTSRLHQAEPDLDEPILPTDPDFADTGLKAPSVARLSRLAVVEGATLAGALGAVAPARLDRMRLRLAHWIVHESSPS</sequence>
<dbReference type="GO" id="GO:0003677">
    <property type="term" value="F:DNA binding"/>
    <property type="evidence" value="ECO:0007669"/>
    <property type="project" value="InterPro"/>
</dbReference>
<dbReference type="Gene3D" id="2.30.30.110">
    <property type="match status" value="1"/>
</dbReference>
<accession>A0A1A6DVL5</accession>
<dbReference type="Proteomes" id="UP000091969">
    <property type="component" value="Unassembled WGS sequence"/>
</dbReference>
<gene>
    <name evidence="1" type="ORF">A9O67_07050</name>
</gene>
<keyword evidence="2" id="KW-1185">Reference proteome</keyword>
<dbReference type="OrthoDB" id="9813449at2"/>
<proteinExistence type="predicted"/>
<protein>
    <submittedName>
        <fullName evidence="1">PemK family protein</fullName>
    </submittedName>
</protein>
<dbReference type="AlphaFoldDB" id="A0A1A6DVL5"/>
<dbReference type="EMBL" id="LZDH01000056">
    <property type="protein sequence ID" value="OBS30726.1"/>
    <property type="molecule type" value="Genomic_DNA"/>
</dbReference>
<dbReference type="RefSeq" id="WP_068609438.1">
    <property type="nucleotide sequence ID" value="NZ_LZDH01000056.1"/>
</dbReference>
<name>A0A1A6DVL5_9BURK</name>
<evidence type="ECO:0000313" key="2">
    <source>
        <dbReference type="Proteomes" id="UP000091969"/>
    </source>
</evidence>
<comment type="caution">
    <text evidence="1">The sequence shown here is derived from an EMBL/GenBank/DDBJ whole genome shotgun (WGS) entry which is preliminary data.</text>
</comment>
<evidence type="ECO:0000313" key="1">
    <source>
        <dbReference type="EMBL" id="OBS30726.1"/>
    </source>
</evidence>